<keyword evidence="3" id="KW-1185">Reference proteome</keyword>
<accession>A0AAD4JN74</accession>
<gene>
    <name evidence="2" type="ORF">C2S53_011056</name>
</gene>
<comment type="caution">
    <text evidence="2">The sequence shown here is derived from an EMBL/GenBank/DDBJ whole genome shotgun (WGS) entry which is preliminary data.</text>
</comment>
<dbReference type="PANTHER" id="PTHR37261">
    <property type="entry name" value="40S RIBOSOMAL PROTEIN S27"/>
    <property type="match status" value="1"/>
</dbReference>
<name>A0AAD4JN74_PERFH</name>
<feature type="region of interest" description="Disordered" evidence="1">
    <location>
        <begin position="301"/>
        <end position="322"/>
    </location>
</feature>
<evidence type="ECO:0000256" key="1">
    <source>
        <dbReference type="SAM" id="MobiDB-lite"/>
    </source>
</evidence>
<feature type="region of interest" description="Disordered" evidence="1">
    <location>
        <begin position="513"/>
        <end position="536"/>
    </location>
</feature>
<reference evidence="2 3" key="1">
    <citation type="journal article" date="2021" name="Nat. Commun.">
        <title>Incipient diploidization of the medicinal plant Perilla within 10,000 years.</title>
        <authorList>
            <person name="Zhang Y."/>
            <person name="Shen Q."/>
            <person name="Leng L."/>
            <person name="Zhang D."/>
            <person name="Chen S."/>
            <person name="Shi Y."/>
            <person name="Ning Z."/>
            <person name="Chen S."/>
        </authorList>
    </citation>
    <scope>NUCLEOTIDE SEQUENCE [LARGE SCALE GENOMIC DNA]</scope>
    <source>
        <strain evidence="3">cv. PC099</strain>
    </source>
</reference>
<organism evidence="2 3">
    <name type="scientific">Perilla frutescens var. hirtella</name>
    <name type="common">Perilla citriodora</name>
    <name type="synonym">Perilla setoyensis</name>
    <dbReference type="NCBI Taxonomy" id="608512"/>
    <lineage>
        <taxon>Eukaryota</taxon>
        <taxon>Viridiplantae</taxon>
        <taxon>Streptophyta</taxon>
        <taxon>Embryophyta</taxon>
        <taxon>Tracheophyta</taxon>
        <taxon>Spermatophyta</taxon>
        <taxon>Magnoliopsida</taxon>
        <taxon>eudicotyledons</taxon>
        <taxon>Gunneridae</taxon>
        <taxon>Pentapetalae</taxon>
        <taxon>asterids</taxon>
        <taxon>lamiids</taxon>
        <taxon>Lamiales</taxon>
        <taxon>Lamiaceae</taxon>
        <taxon>Nepetoideae</taxon>
        <taxon>Elsholtzieae</taxon>
        <taxon>Perilla</taxon>
    </lineage>
</organism>
<evidence type="ECO:0000313" key="2">
    <source>
        <dbReference type="EMBL" id="KAH6836908.1"/>
    </source>
</evidence>
<sequence length="828" mass="90035">MESLDCNTKSTVTPWSYQTNWIIAHGSLESSVAVESSDEPINEPDPDYTANNSPLILKPRGPDSGPCEIKICFKQKYEVGQIYVRSTARAYEIYYEKSPHSINEYLCTVRCGVAERDGNILQTSCVEDVAEEHGECLSGYATAETASSGGSTATGEDDWVNIKVSGAGSTPAIDKIGSNGLNNIQDIYEATAQISDSDPCLSLTIRLLSLQEKGHVYVDELYVFVDPVEIDSGKETAAGSSAQSSLMAMFMPSLLQISKSGVNRAQDKYASEEVLQKGKMETSATIIDKIDSHQQLVKPEELGKDTSESAEPQQHTSAKKHVETKIANEFKPSHLETVMEQLVSRLSRVEDICLRFEEKMLKPIERIEARLQQVENQLEKLAKSSHDVGMPHCTRISAPAFSCSESNSSSFYNDELENKEFSCNNMPNLSHEANFHPGLIISAPEFSYGEGDEDDDDDLTPLKDSPLVKPKKSLSVDDALAAALNGFLLTAVNPSEYIQTPLGLPGDVNEETEYKRHDESCQIKTRESPAAENGNREPSHYAQVLTVKAPDFTAEETGCEEQLNYSQSSLDLASITESEKKDHGNEIHPITESNSVFKSTDSCDFGRNESTSEFGSASNVDSPADSSMVSRTCLHDEHLNGGSKVNMIETYFEGDTCGGPTEIRNGSAPISAKDSRDTSMHQILEETNLGKLTTCGPNDQDAASEEVLEHEAETDSLVVEQSVAVGSFEDDAEHVSAFLDFEFPILEVTFTSDVHMSTKSPLDALLGGAAECDDTKEIDAVSTNGNEITDLLSTNGLLLDVEVSAADLEGAFHSPCAPSSEEMAVSLI</sequence>
<feature type="region of interest" description="Disordered" evidence="1">
    <location>
        <begin position="608"/>
        <end position="627"/>
    </location>
</feature>
<protein>
    <submittedName>
        <fullName evidence="2">Uncharacterized protein</fullName>
    </submittedName>
</protein>
<dbReference type="PANTHER" id="PTHR37261:SF1">
    <property type="entry name" value="40S RIBOSOMAL PROTEIN S27"/>
    <property type="match status" value="1"/>
</dbReference>
<dbReference type="EMBL" id="SDAM02000019">
    <property type="protein sequence ID" value="KAH6836908.1"/>
    <property type="molecule type" value="Genomic_DNA"/>
</dbReference>
<dbReference type="AlphaFoldDB" id="A0AAD4JN74"/>
<proteinExistence type="predicted"/>
<dbReference type="Proteomes" id="UP001190926">
    <property type="component" value="Unassembled WGS sequence"/>
</dbReference>
<evidence type="ECO:0000313" key="3">
    <source>
        <dbReference type="Proteomes" id="UP001190926"/>
    </source>
</evidence>